<name>A0A6M3KF75_9ZZZZ</name>
<evidence type="ECO:0000313" key="2">
    <source>
        <dbReference type="EMBL" id="QJA80500.1"/>
    </source>
</evidence>
<gene>
    <name evidence="2" type="ORF">MM415A00708_0023</name>
</gene>
<organism evidence="2">
    <name type="scientific">viral metagenome</name>
    <dbReference type="NCBI Taxonomy" id="1070528"/>
    <lineage>
        <taxon>unclassified sequences</taxon>
        <taxon>metagenomes</taxon>
        <taxon>organismal metagenomes</taxon>
    </lineage>
</organism>
<sequence>MSSIVLFGPPGGGKTTLAASMHKLGYIPRFIDLDRKVRTMLNLQPLLKEGKIQVIDFKSKLTEASFSKRVKLGPDTGPLQQPQGYLELADIITELEEDPSEDHLRVVPVLDSLTRVIEHMKRWIFHIQKRNTISMPDWGTILTNLEELLDAMVNLQVPLGDEPARYPHVILIAHDKLEKDEFTGQVLIKPLIDGAMRDKIGSVVDEMYYCTVEVDKQGEAEYLVTTKPVGKINQARTSREIDTYMPADFSELFKGEEYEEPESISKKGGEKKDAKGRNAKSRTK</sequence>
<evidence type="ECO:0000256" key="1">
    <source>
        <dbReference type="SAM" id="MobiDB-lite"/>
    </source>
</evidence>
<feature type="region of interest" description="Disordered" evidence="1">
    <location>
        <begin position="255"/>
        <end position="284"/>
    </location>
</feature>
<dbReference type="Pfam" id="PF13479">
    <property type="entry name" value="AAA_24"/>
    <property type="match status" value="1"/>
</dbReference>
<dbReference type="EMBL" id="MT142424">
    <property type="protein sequence ID" value="QJA80500.1"/>
    <property type="molecule type" value="Genomic_DNA"/>
</dbReference>
<dbReference type="AlphaFoldDB" id="A0A6M3KF75"/>
<dbReference type="InterPro" id="IPR027417">
    <property type="entry name" value="P-loop_NTPase"/>
</dbReference>
<feature type="compositionally biased region" description="Basic and acidic residues" evidence="1">
    <location>
        <begin position="263"/>
        <end position="276"/>
    </location>
</feature>
<protein>
    <submittedName>
        <fullName evidence="2">Putative ATPase domain containing protein</fullName>
    </submittedName>
</protein>
<reference evidence="2" key="1">
    <citation type="submission" date="2020-03" db="EMBL/GenBank/DDBJ databases">
        <title>The deep terrestrial virosphere.</title>
        <authorList>
            <person name="Holmfeldt K."/>
            <person name="Nilsson E."/>
            <person name="Simone D."/>
            <person name="Lopez-Fernandez M."/>
            <person name="Wu X."/>
            <person name="de Brujin I."/>
            <person name="Lundin D."/>
            <person name="Andersson A."/>
            <person name="Bertilsson S."/>
            <person name="Dopson M."/>
        </authorList>
    </citation>
    <scope>NUCLEOTIDE SEQUENCE</scope>
    <source>
        <strain evidence="2">MM415A00708</strain>
    </source>
</reference>
<accession>A0A6M3KF75</accession>
<proteinExistence type="predicted"/>
<dbReference type="SUPFAM" id="SSF52540">
    <property type="entry name" value="P-loop containing nucleoside triphosphate hydrolases"/>
    <property type="match status" value="1"/>
</dbReference>